<proteinExistence type="predicted"/>
<dbReference type="PANTHER" id="PTHR12835">
    <property type="entry name" value="BIOTIN PROTEIN LIGASE"/>
    <property type="match status" value="1"/>
</dbReference>
<accession>A0ABW4BH10</accession>
<dbReference type="InterPro" id="IPR004408">
    <property type="entry name" value="Biotin_CoA_COase_ligase"/>
</dbReference>
<dbReference type="EC" id="6.3.4.15" evidence="3"/>
<dbReference type="EMBL" id="JBHTOA010000040">
    <property type="protein sequence ID" value="MFD1399799.1"/>
    <property type="molecule type" value="Genomic_DNA"/>
</dbReference>
<dbReference type="InterPro" id="IPR045864">
    <property type="entry name" value="aa-tRNA-synth_II/BPL/LPL"/>
</dbReference>
<evidence type="ECO:0000313" key="3">
    <source>
        <dbReference type="EMBL" id="MFD1399799.1"/>
    </source>
</evidence>
<dbReference type="Gene3D" id="3.30.930.10">
    <property type="entry name" value="Bira Bifunctional Protein, Domain 2"/>
    <property type="match status" value="1"/>
</dbReference>
<keyword evidence="1 3" id="KW-0436">Ligase</keyword>
<evidence type="ECO:0000256" key="1">
    <source>
        <dbReference type="ARBA" id="ARBA00022598"/>
    </source>
</evidence>
<dbReference type="SUPFAM" id="SSF55681">
    <property type="entry name" value="Class II aaRS and biotin synthetases"/>
    <property type="match status" value="1"/>
</dbReference>
<protein>
    <submittedName>
        <fullName evidence="3">Biotin--[acetyl-CoA-carboxylase] ligase</fullName>
        <ecNumber evidence="3">6.3.4.15</ecNumber>
    </submittedName>
</protein>
<organism evidence="3 4">
    <name type="scientific">Lacticaseibacillus suilingensis</name>
    <dbReference type="NCBI Taxonomy" id="2799577"/>
    <lineage>
        <taxon>Bacteria</taxon>
        <taxon>Bacillati</taxon>
        <taxon>Bacillota</taxon>
        <taxon>Bacilli</taxon>
        <taxon>Lactobacillales</taxon>
        <taxon>Lactobacillaceae</taxon>
        <taxon>Lacticaseibacillus</taxon>
    </lineage>
</organism>
<dbReference type="RefSeq" id="WP_204119146.1">
    <property type="nucleotide sequence ID" value="NZ_BOLV01000011.1"/>
</dbReference>
<reference evidence="4" key="1">
    <citation type="journal article" date="2019" name="Int. J. Syst. Evol. Microbiol.">
        <title>The Global Catalogue of Microorganisms (GCM) 10K type strain sequencing project: providing services to taxonomists for standard genome sequencing and annotation.</title>
        <authorList>
            <consortium name="The Broad Institute Genomics Platform"/>
            <consortium name="The Broad Institute Genome Sequencing Center for Infectious Disease"/>
            <person name="Wu L."/>
            <person name="Ma J."/>
        </authorList>
    </citation>
    <scope>NUCLEOTIDE SEQUENCE [LARGE SCALE GENOMIC DNA]</scope>
    <source>
        <strain evidence="4">CCM 9110</strain>
    </source>
</reference>
<dbReference type="NCBIfam" id="TIGR00121">
    <property type="entry name" value="birA_ligase"/>
    <property type="match status" value="1"/>
</dbReference>
<dbReference type="GO" id="GO:0004077">
    <property type="term" value="F:biotin--[biotin carboxyl-carrier protein] ligase activity"/>
    <property type="evidence" value="ECO:0007669"/>
    <property type="project" value="UniProtKB-EC"/>
</dbReference>
<keyword evidence="4" id="KW-1185">Reference proteome</keyword>
<name>A0ABW4BH10_9LACO</name>
<comment type="caution">
    <text evidence="3">The sequence shown here is derived from an EMBL/GenBank/DDBJ whole genome shotgun (WGS) entry which is preliminary data.</text>
</comment>
<evidence type="ECO:0000313" key="4">
    <source>
        <dbReference type="Proteomes" id="UP001597199"/>
    </source>
</evidence>
<dbReference type="InterPro" id="IPR004143">
    <property type="entry name" value="BPL_LPL_catalytic"/>
</dbReference>
<sequence>MSVINDLKAQLPPTLAAISITHFATVDSTMLVAERQIQSGRRAPFLLLADEQTAGIGRRGHHFDSPPVAGLYFTYAMPAPAATALLTPAAGVALQQTVSRVVQVTATIKWVNDLLVNDRKVAGIMATFLPEPQPTVLIGVGVNLTPSAERHETKLGLPIGALLTAAPANDLRPALLAQWLIHFTQLLQTPAQIMPAYRQHAAWLGRTVTLAGAGVDQRGTVQGFTADGALQLLTPQGLITTTTGSIRLV</sequence>
<dbReference type="Pfam" id="PF03099">
    <property type="entry name" value="BPL_LplA_LipB"/>
    <property type="match status" value="1"/>
</dbReference>
<dbReference type="PANTHER" id="PTHR12835:SF5">
    <property type="entry name" value="BIOTIN--PROTEIN LIGASE"/>
    <property type="match status" value="1"/>
</dbReference>
<evidence type="ECO:0000259" key="2">
    <source>
        <dbReference type="Pfam" id="PF03099"/>
    </source>
</evidence>
<gene>
    <name evidence="3" type="ORF">ACFQ41_10815</name>
</gene>
<dbReference type="Proteomes" id="UP001597199">
    <property type="component" value="Unassembled WGS sequence"/>
</dbReference>
<feature type="domain" description="BPL/LPL catalytic" evidence="2">
    <location>
        <begin position="25"/>
        <end position="143"/>
    </location>
</feature>